<keyword evidence="3" id="KW-1185">Reference proteome</keyword>
<dbReference type="EMBL" id="CAJHNH020002324">
    <property type="protein sequence ID" value="CAG5126314.1"/>
    <property type="molecule type" value="Genomic_DNA"/>
</dbReference>
<dbReference type="InterPro" id="IPR000719">
    <property type="entry name" value="Prot_kinase_dom"/>
</dbReference>
<dbReference type="AlphaFoldDB" id="A0A8S3Z9R5"/>
<dbReference type="SUPFAM" id="SSF56112">
    <property type="entry name" value="Protein kinase-like (PK-like)"/>
    <property type="match status" value="1"/>
</dbReference>
<dbReference type="GO" id="GO:0005524">
    <property type="term" value="F:ATP binding"/>
    <property type="evidence" value="ECO:0007669"/>
    <property type="project" value="InterPro"/>
</dbReference>
<dbReference type="Pfam" id="PF00069">
    <property type="entry name" value="Pkinase"/>
    <property type="match status" value="1"/>
</dbReference>
<evidence type="ECO:0000259" key="1">
    <source>
        <dbReference type="PROSITE" id="PS50011"/>
    </source>
</evidence>
<comment type="caution">
    <text evidence="2">The sequence shown here is derived from an EMBL/GenBank/DDBJ whole genome shotgun (WGS) entry which is preliminary data.</text>
</comment>
<dbReference type="OrthoDB" id="4062651at2759"/>
<dbReference type="GO" id="GO:0004672">
    <property type="term" value="F:protein kinase activity"/>
    <property type="evidence" value="ECO:0007669"/>
    <property type="project" value="InterPro"/>
</dbReference>
<dbReference type="InterPro" id="IPR011009">
    <property type="entry name" value="Kinase-like_dom_sf"/>
</dbReference>
<protein>
    <recommendedName>
        <fullName evidence="1">Protein kinase domain-containing protein</fullName>
    </recommendedName>
</protein>
<dbReference type="Gene3D" id="1.10.510.10">
    <property type="entry name" value="Transferase(Phosphotransferase) domain 1"/>
    <property type="match status" value="1"/>
</dbReference>
<reference evidence="2" key="1">
    <citation type="submission" date="2021-04" db="EMBL/GenBank/DDBJ databases">
        <authorList>
            <consortium name="Molecular Ecology Group"/>
        </authorList>
    </citation>
    <scope>NUCLEOTIDE SEQUENCE</scope>
</reference>
<organism evidence="2 3">
    <name type="scientific">Candidula unifasciata</name>
    <dbReference type="NCBI Taxonomy" id="100452"/>
    <lineage>
        <taxon>Eukaryota</taxon>
        <taxon>Metazoa</taxon>
        <taxon>Spiralia</taxon>
        <taxon>Lophotrochozoa</taxon>
        <taxon>Mollusca</taxon>
        <taxon>Gastropoda</taxon>
        <taxon>Heterobranchia</taxon>
        <taxon>Euthyneura</taxon>
        <taxon>Panpulmonata</taxon>
        <taxon>Eupulmonata</taxon>
        <taxon>Stylommatophora</taxon>
        <taxon>Helicina</taxon>
        <taxon>Helicoidea</taxon>
        <taxon>Geomitridae</taxon>
        <taxon>Candidula</taxon>
    </lineage>
</organism>
<sequence length="90" mass="10319">MRAEDMVGQVNDVWGLGCLLYEIVTGKPVWHEHRHLLDEDLHVLLGKDPIPAMPSTYSELLPLFGTCWETDWTKRKTVADLELLLAEVYV</sequence>
<dbReference type="Proteomes" id="UP000678393">
    <property type="component" value="Unassembled WGS sequence"/>
</dbReference>
<evidence type="ECO:0000313" key="2">
    <source>
        <dbReference type="EMBL" id="CAG5126314.1"/>
    </source>
</evidence>
<evidence type="ECO:0000313" key="3">
    <source>
        <dbReference type="Proteomes" id="UP000678393"/>
    </source>
</evidence>
<accession>A0A8S3Z9R5</accession>
<proteinExistence type="predicted"/>
<name>A0A8S3Z9R5_9EUPU</name>
<gene>
    <name evidence="2" type="ORF">CUNI_LOCUS11872</name>
</gene>
<dbReference type="PROSITE" id="PS50011">
    <property type="entry name" value="PROTEIN_KINASE_DOM"/>
    <property type="match status" value="1"/>
</dbReference>
<feature type="domain" description="Protein kinase" evidence="1">
    <location>
        <begin position="1"/>
        <end position="90"/>
    </location>
</feature>